<protein>
    <recommendedName>
        <fullName evidence="4">FlgO domain-containing protein</fullName>
    </recommendedName>
</protein>
<keyword evidence="1" id="KW-1133">Transmembrane helix</keyword>
<keyword evidence="1" id="KW-0472">Membrane</keyword>
<dbReference type="Gene3D" id="1.25.40.10">
    <property type="entry name" value="Tetratricopeptide repeat domain"/>
    <property type="match status" value="1"/>
</dbReference>
<sequence>MTLFTELKRRNVFKVASVYLVTCWIILQIVSVISPSLHLPVLFSTITTVILAIAFPFVCIFAWAFELTPEGLKRTHEVDSNESISEHTGSKINYILIIALVLALGFIAYEKIFLANTDDSLERSIAVLPFEDMSPDKSQGYFGDGIAEEILNSLARLDQLVVIARTSSFNFKNSNTDIRDIGRALNVNYVLEGSVRKDKDKLRITAQLIEVASGAHIWSQTYDRTLDSIFAVQDELTYAITQALKLNLLPGDVSHEVGMTSDPEAYELFVQGRELQYQRNPEALQQAARLLQQAIALDEQFHLARAQLYMVYRLATDYGGFTITEQDENKDRLLWPLFSAPNFPLKFLVLADYAEKQNKKGIANRLYEKAYQLAPSDPLVQNIYLLSLQDYDRVIREREKIIKTNPESRINYANLMNLYGVTGRYEEARSLARKYEQKFPDDGSLFFYRINTEFRYALKLEDTLQYIESYAGPRPEVDYIAIVSAGLHLVGGNIDSAFEHLKQALRSSPEAERDVIDSLVLLELLKQNQALSPKQMSLLARYEISEKTKTQARIALELLQGDFRLFEEVYKLNASEAAKQWQEEDFNYWNILLYAAIKKRQGDPSFAQALKPLMNIDLRGCRYPGAGYPRCMLMMYLDGSYSQSQMAAMFEKSLHSMSTSFIGIEAFLHTSPVYYGVRDLPEFTDKANDFLQRTYAQWNPALVNPAWSSE</sequence>
<reference evidence="2" key="2">
    <citation type="submission" date="2020-09" db="EMBL/GenBank/DDBJ databases">
        <authorList>
            <person name="Sun Q."/>
            <person name="Kim S."/>
        </authorList>
    </citation>
    <scope>NUCLEOTIDE SEQUENCE</scope>
    <source>
        <strain evidence="2">KCTC 22164</strain>
    </source>
</reference>
<dbReference type="AlphaFoldDB" id="A0A918MV68"/>
<evidence type="ECO:0000313" key="2">
    <source>
        <dbReference type="EMBL" id="GGW74313.1"/>
    </source>
</evidence>
<dbReference type="SUPFAM" id="SSF48452">
    <property type="entry name" value="TPR-like"/>
    <property type="match status" value="1"/>
</dbReference>
<accession>A0A918MV68</accession>
<dbReference type="Gene3D" id="3.40.50.10070">
    <property type="entry name" value="TolB, N-terminal domain"/>
    <property type="match status" value="1"/>
</dbReference>
<gene>
    <name evidence="2" type="ORF">GCM10007391_02770</name>
</gene>
<name>A0A918MV68_9ALTE</name>
<dbReference type="EMBL" id="BMXP01000001">
    <property type="protein sequence ID" value="GGW74313.1"/>
    <property type="molecule type" value="Genomic_DNA"/>
</dbReference>
<feature type="transmembrane region" description="Helical" evidence="1">
    <location>
        <begin position="92"/>
        <end position="109"/>
    </location>
</feature>
<organism evidence="2 3">
    <name type="scientific">Alteromonas halophila</name>
    <dbReference type="NCBI Taxonomy" id="516698"/>
    <lineage>
        <taxon>Bacteria</taxon>
        <taxon>Pseudomonadati</taxon>
        <taxon>Pseudomonadota</taxon>
        <taxon>Gammaproteobacteria</taxon>
        <taxon>Alteromonadales</taxon>
        <taxon>Alteromonadaceae</taxon>
        <taxon>Alteromonas/Salinimonas group</taxon>
        <taxon>Alteromonas</taxon>
    </lineage>
</organism>
<dbReference type="RefSeq" id="WP_189403299.1">
    <property type="nucleotide sequence ID" value="NZ_BMXP01000001.1"/>
</dbReference>
<evidence type="ECO:0000256" key="1">
    <source>
        <dbReference type="SAM" id="Phobius"/>
    </source>
</evidence>
<evidence type="ECO:0000313" key="3">
    <source>
        <dbReference type="Proteomes" id="UP000631300"/>
    </source>
</evidence>
<reference evidence="2" key="1">
    <citation type="journal article" date="2014" name="Int. J. Syst. Evol. Microbiol.">
        <title>Complete genome sequence of Corynebacterium casei LMG S-19264T (=DSM 44701T), isolated from a smear-ripened cheese.</title>
        <authorList>
            <consortium name="US DOE Joint Genome Institute (JGI-PGF)"/>
            <person name="Walter F."/>
            <person name="Albersmeier A."/>
            <person name="Kalinowski J."/>
            <person name="Ruckert C."/>
        </authorList>
    </citation>
    <scope>NUCLEOTIDE SEQUENCE</scope>
    <source>
        <strain evidence="2">KCTC 22164</strain>
    </source>
</reference>
<keyword evidence="3" id="KW-1185">Reference proteome</keyword>
<evidence type="ECO:0008006" key="4">
    <source>
        <dbReference type="Google" id="ProtNLM"/>
    </source>
</evidence>
<feature type="transmembrane region" description="Helical" evidence="1">
    <location>
        <begin position="39"/>
        <end position="65"/>
    </location>
</feature>
<comment type="caution">
    <text evidence="2">The sequence shown here is derived from an EMBL/GenBank/DDBJ whole genome shotgun (WGS) entry which is preliminary data.</text>
</comment>
<keyword evidence="1" id="KW-0812">Transmembrane</keyword>
<feature type="transmembrane region" description="Helical" evidence="1">
    <location>
        <begin position="12"/>
        <end position="33"/>
    </location>
</feature>
<proteinExistence type="predicted"/>
<dbReference type="Proteomes" id="UP000631300">
    <property type="component" value="Unassembled WGS sequence"/>
</dbReference>
<dbReference type="InterPro" id="IPR011990">
    <property type="entry name" value="TPR-like_helical_dom_sf"/>
</dbReference>